<proteinExistence type="inferred from homology"/>
<dbReference type="OMA" id="AWYTDEM"/>
<dbReference type="Gene3D" id="3.40.50.1820">
    <property type="entry name" value="alpha/beta hydrolase"/>
    <property type="match status" value="1"/>
</dbReference>
<name>J0D098_AURST</name>
<dbReference type="InParanoid" id="J0D098"/>
<dbReference type="PROSITE" id="PS00941">
    <property type="entry name" value="CARBOXYLESTERASE_B_2"/>
    <property type="match status" value="1"/>
</dbReference>
<dbReference type="Proteomes" id="UP000006514">
    <property type="component" value="Unassembled WGS sequence"/>
</dbReference>
<feature type="signal peptide" evidence="3">
    <location>
        <begin position="1"/>
        <end position="19"/>
    </location>
</feature>
<dbReference type="ESTHER" id="aurde-j0d098">
    <property type="family name" value="Fungal_carboxylesterase_lipase"/>
</dbReference>
<dbReference type="PROSITE" id="PS00122">
    <property type="entry name" value="CARBOXYLESTERASE_B_1"/>
    <property type="match status" value="1"/>
</dbReference>
<dbReference type="Pfam" id="PF00135">
    <property type="entry name" value="COesterase"/>
    <property type="match status" value="1"/>
</dbReference>
<dbReference type="InterPro" id="IPR029058">
    <property type="entry name" value="AB_hydrolase_fold"/>
</dbReference>
<dbReference type="AlphaFoldDB" id="J0D098"/>
<dbReference type="InterPro" id="IPR019819">
    <property type="entry name" value="Carboxylesterase_B_CS"/>
</dbReference>
<organism evidence="5 6">
    <name type="scientific">Auricularia subglabra (strain TFB-10046 / SS5)</name>
    <name type="common">White-rot fungus</name>
    <name type="synonym">Auricularia delicata (strain TFB10046)</name>
    <dbReference type="NCBI Taxonomy" id="717982"/>
    <lineage>
        <taxon>Eukaryota</taxon>
        <taxon>Fungi</taxon>
        <taxon>Dikarya</taxon>
        <taxon>Basidiomycota</taxon>
        <taxon>Agaricomycotina</taxon>
        <taxon>Agaricomycetes</taxon>
        <taxon>Auriculariales</taxon>
        <taxon>Auriculariaceae</taxon>
        <taxon>Auricularia</taxon>
    </lineage>
</organism>
<dbReference type="EMBL" id="JH687836">
    <property type="protein sequence ID" value="EJD37687.1"/>
    <property type="molecule type" value="Genomic_DNA"/>
</dbReference>
<gene>
    <name evidence="5" type="ORF">AURDEDRAFT_187956</name>
</gene>
<feature type="domain" description="Carboxylesterase type B" evidence="4">
    <location>
        <begin position="23"/>
        <end position="529"/>
    </location>
</feature>
<feature type="chain" id="PRO_5005136415" description="Carboxylic ester hydrolase" evidence="3">
    <location>
        <begin position="20"/>
        <end position="546"/>
    </location>
</feature>
<sequence length="546" mass="58619">MRTLLRLLLLLSVVIAANAASLDVRIATGTFRGTLNNDTGVESWLGLRFAAPPLGALRFRAPVPIGRANASDAVVLADKFGNACPQPASSSLKAPVGEDCLFLNVYRPTGTRANARLPILFWVHGGAFMNGAGSGTDPTALIQRSVAIGKPIMFISTNYRLNTFGFLASAHVPEADLNAGLLDNRAALQFVQDNIAAFGGDPSKVTIWGQSAGAGAIQSHVLFPPPGRRLFRAAMADSSTGPFKSAPSAFQFDAPGKPFAQLLNLTGCPPPSAASINCLRGVPESVLTTATNQMVGKVLNGQLWEPTVGGPKSFMPMRPSQAVASGRFLRIPYLGGTNNNEGTVWARSLLPTAIPPTTNATVENNNFEAYIRGLVLDGNTISSRTVTTIRGMFPKDDPANGAPFNTGSSLFDRGAAFYTDEMYLGPRRDFFDKAATVSGMPLFGYIFREFTPGADRMFGVSHGSELNFLFGEVTDPSESAFVAQFQAMWVSFVHDLDPGAHWPQFTSRTRQVLQLMNNNITAVPDSFHRTETNFLESARVLSEFEK</sequence>
<dbReference type="OrthoDB" id="408631at2759"/>
<dbReference type="SUPFAM" id="SSF53474">
    <property type="entry name" value="alpha/beta-Hydrolases"/>
    <property type="match status" value="1"/>
</dbReference>
<comment type="similarity">
    <text evidence="1 3">Belongs to the type-B carboxylesterase/lipase family.</text>
</comment>
<dbReference type="PANTHER" id="PTHR11559">
    <property type="entry name" value="CARBOXYLESTERASE"/>
    <property type="match status" value="1"/>
</dbReference>
<protein>
    <recommendedName>
        <fullName evidence="3">Carboxylic ester hydrolase</fullName>
        <ecNumber evidence="3">3.1.1.-</ecNumber>
    </recommendedName>
</protein>
<keyword evidence="2 3" id="KW-0378">Hydrolase</keyword>
<dbReference type="InterPro" id="IPR002018">
    <property type="entry name" value="CarbesteraseB"/>
</dbReference>
<dbReference type="GO" id="GO:0016787">
    <property type="term" value="F:hydrolase activity"/>
    <property type="evidence" value="ECO:0007669"/>
    <property type="project" value="UniProtKB-KW"/>
</dbReference>
<reference evidence="6" key="1">
    <citation type="journal article" date="2012" name="Science">
        <title>The Paleozoic origin of enzymatic lignin decomposition reconstructed from 31 fungal genomes.</title>
        <authorList>
            <person name="Floudas D."/>
            <person name="Binder M."/>
            <person name="Riley R."/>
            <person name="Barry K."/>
            <person name="Blanchette R.A."/>
            <person name="Henrissat B."/>
            <person name="Martinez A.T."/>
            <person name="Otillar R."/>
            <person name="Spatafora J.W."/>
            <person name="Yadav J.S."/>
            <person name="Aerts A."/>
            <person name="Benoit I."/>
            <person name="Boyd A."/>
            <person name="Carlson A."/>
            <person name="Copeland A."/>
            <person name="Coutinho P.M."/>
            <person name="de Vries R.P."/>
            <person name="Ferreira P."/>
            <person name="Findley K."/>
            <person name="Foster B."/>
            <person name="Gaskell J."/>
            <person name="Glotzer D."/>
            <person name="Gorecki P."/>
            <person name="Heitman J."/>
            <person name="Hesse C."/>
            <person name="Hori C."/>
            <person name="Igarashi K."/>
            <person name="Jurgens J.A."/>
            <person name="Kallen N."/>
            <person name="Kersten P."/>
            <person name="Kohler A."/>
            <person name="Kuees U."/>
            <person name="Kumar T.K.A."/>
            <person name="Kuo A."/>
            <person name="LaButti K."/>
            <person name="Larrondo L.F."/>
            <person name="Lindquist E."/>
            <person name="Ling A."/>
            <person name="Lombard V."/>
            <person name="Lucas S."/>
            <person name="Lundell T."/>
            <person name="Martin R."/>
            <person name="McLaughlin D.J."/>
            <person name="Morgenstern I."/>
            <person name="Morin E."/>
            <person name="Murat C."/>
            <person name="Nagy L.G."/>
            <person name="Nolan M."/>
            <person name="Ohm R.A."/>
            <person name="Patyshakuliyeva A."/>
            <person name="Rokas A."/>
            <person name="Ruiz-Duenas F.J."/>
            <person name="Sabat G."/>
            <person name="Salamov A."/>
            <person name="Samejima M."/>
            <person name="Schmutz J."/>
            <person name="Slot J.C."/>
            <person name="St John F."/>
            <person name="Stenlid J."/>
            <person name="Sun H."/>
            <person name="Sun S."/>
            <person name="Syed K."/>
            <person name="Tsang A."/>
            <person name="Wiebenga A."/>
            <person name="Young D."/>
            <person name="Pisabarro A."/>
            <person name="Eastwood D.C."/>
            <person name="Martin F."/>
            <person name="Cullen D."/>
            <person name="Grigoriev I.V."/>
            <person name="Hibbett D.S."/>
        </authorList>
    </citation>
    <scope>NUCLEOTIDE SEQUENCE [LARGE SCALE GENOMIC DNA]</scope>
    <source>
        <strain evidence="6">TFB10046</strain>
    </source>
</reference>
<evidence type="ECO:0000256" key="1">
    <source>
        <dbReference type="ARBA" id="ARBA00005964"/>
    </source>
</evidence>
<dbReference type="InterPro" id="IPR019826">
    <property type="entry name" value="Carboxylesterase_B_AS"/>
</dbReference>
<keyword evidence="3" id="KW-0732">Signal</keyword>
<evidence type="ECO:0000313" key="5">
    <source>
        <dbReference type="EMBL" id="EJD37687.1"/>
    </source>
</evidence>
<dbReference type="eggNOG" id="KOG4389">
    <property type="taxonomic scope" value="Eukaryota"/>
</dbReference>
<dbReference type="InterPro" id="IPR050309">
    <property type="entry name" value="Type-B_Carboxylest/Lipase"/>
</dbReference>
<dbReference type="EC" id="3.1.1.-" evidence="3"/>
<keyword evidence="6" id="KW-1185">Reference proteome</keyword>
<evidence type="ECO:0000313" key="6">
    <source>
        <dbReference type="Proteomes" id="UP000006514"/>
    </source>
</evidence>
<dbReference type="KEGG" id="adl:AURDEDRAFT_187956"/>
<evidence type="ECO:0000256" key="3">
    <source>
        <dbReference type="RuleBase" id="RU361235"/>
    </source>
</evidence>
<accession>J0D098</accession>
<evidence type="ECO:0000259" key="4">
    <source>
        <dbReference type="Pfam" id="PF00135"/>
    </source>
</evidence>
<evidence type="ECO:0000256" key="2">
    <source>
        <dbReference type="ARBA" id="ARBA00022801"/>
    </source>
</evidence>